<keyword evidence="2" id="KW-1185">Reference proteome</keyword>
<dbReference type="PANTHER" id="PTHR46601">
    <property type="entry name" value="ULP_PROTEASE DOMAIN-CONTAINING PROTEIN"/>
    <property type="match status" value="1"/>
</dbReference>
<dbReference type="STRING" id="35525.A0A162QI28"/>
<gene>
    <name evidence="1" type="ORF">APZ42_013777</name>
</gene>
<protein>
    <submittedName>
        <fullName evidence="1">Cc8L18.2-like protein</fullName>
    </submittedName>
</protein>
<name>A0A162QI28_9CRUS</name>
<dbReference type="EMBL" id="LRGB01000331">
    <property type="protein sequence ID" value="KZS19706.1"/>
    <property type="molecule type" value="Genomic_DNA"/>
</dbReference>
<dbReference type="Proteomes" id="UP000076858">
    <property type="component" value="Unassembled WGS sequence"/>
</dbReference>
<dbReference type="AlphaFoldDB" id="A0A162QI28"/>
<sequence length="770" mass="87068">RKKVCGQKLISLKLSDYVFAATSNIRLIPGLKLCKWCLEFLESEDFNQSHQTTPTIEDFNSSGALYFDSPKEKVITPRRVISALSNASIISPIVDLDRSSSERRLRLCNDVLDTVKRNILQSEDLSSFNANDYSELLNSVREKVNSTNNRSNQLSLLTLAPSSWTHEQVSAYFGVSKYQAAQANDLKIQSGILAHPPKKKNGHCLSDEEKLRIIDFYTSDEYSRQLPGMKNVKSVKQPCGKRLKIQKRLLLINIKELYTEYKKKYSSVGAVCKLSVFFDHRPAYVINVGASGTHSVCVCLYHQNVKLMLDAAGFMNERHHLMDKLVCSVYNKECMMTRCPSCPKADSLETYLEGIISDETDDTITYKKWAQTDGTKLETVQTSRDDFIESLVIAVGNLTTHHYVARNQSAHFVTCKEQLDYETCVLVSDFSENFSFIIQDSIQGYYWANDQATLLPFLGYMKMSDGTDISVSMAVISDHLTHDTLSVHSFLRPVLQFLKTLNPSLKKIKYFTDGSGAQYKNKKNFANLCAHNLDFDGLDAEWHFFASCHGKSACDGIGGTLKRLARLASLQRNVNSQITTPQDLFEWATENVSGIKCFYVNSQSVISNEKSIEKRMNEAMAIKGTRSFHCYVPINSFQIKASSLSGGDSDFKVFNVLPEPNPVFDFDSCKVDDYVACVYETDGRWYLSKISNIDEVNREFHVTFFSPDGHTGFAKGYKITKESSWITNKNMLCKIISLKTTTIRSRLFKLDQTEFNVIENKFSSLMADGN</sequence>
<proteinExistence type="predicted"/>
<dbReference type="PANTHER" id="PTHR46601:SF1">
    <property type="entry name" value="ADF-H DOMAIN-CONTAINING PROTEIN"/>
    <property type="match status" value="1"/>
</dbReference>
<comment type="caution">
    <text evidence="1">The sequence shown here is derived from an EMBL/GenBank/DDBJ whole genome shotgun (WGS) entry which is preliminary data.</text>
</comment>
<feature type="non-terminal residue" evidence="1">
    <location>
        <position position="1"/>
    </location>
</feature>
<accession>A0A162QI28</accession>
<dbReference type="OrthoDB" id="6343597at2759"/>
<reference evidence="1 2" key="1">
    <citation type="submission" date="2016-03" db="EMBL/GenBank/DDBJ databases">
        <title>EvidentialGene: Evidence-directed Construction of Genes on Genomes.</title>
        <authorList>
            <person name="Gilbert D.G."/>
            <person name="Choi J.-H."/>
            <person name="Mockaitis K."/>
            <person name="Colbourne J."/>
            <person name="Pfrender M."/>
        </authorList>
    </citation>
    <scope>NUCLEOTIDE SEQUENCE [LARGE SCALE GENOMIC DNA]</scope>
    <source>
        <strain evidence="1 2">Xinb3</strain>
        <tissue evidence="1">Complete organism</tissue>
    </source>
</reference>
<evidence type="ECO:0000313" key="1">
    <source>
        <dbReference type="EMBL" id="KZS19706.1"/>
    </source>
</evidence>
<organism evidence="1 2">
    <name type="scientific">Daphnia magna</name>
    <dbReference type="NCBI Taxonomy" id="35525"/>
    <lineage>
        <taxon>Eukaryota</taxon>
        <taxon>Metazoa</taxon>
        <taxon>Ecdysozoa</taxon>
        <taxon>Arthropoda</taxon>
        <taxon>Crustacea</taxon>
        <taxon>Branchiopoda</taxon>
        <taxon>Diplostraca</taxon>
        <taxon>Cladocera</taxon>
        <taxon>Anomopoda</taxon>
        <taxon>Daphniidae</taxon>
        <taxon>Daphnia</taxon>
    </lineage>
</organism>
<evidence type="ECO:0000313" key="2">
    <source>
        <dbReference type="Proteomes" id="UP000076858"/>
    </source>
</evidence>